<feature type="compositionally biased region" description="Basic and acidic residues" evidence="1">
    <location>
        <begin position="234"/>
        <end position="255"/>
    </location>
</feature>
<evidence type="ECO:0000256" key="1">
    <source>
        <dbReference type="SAM" id="MobiDB-lite"/>
    </source>
</evidence>
<feature type="compositionally biased region" description="Basic and acidic residues" evidence="1">
    <location>
        <begin position="171"/>
        <end position="189"/>
    </location>
</feature>
<dbReference type="EMBL" id="JAFJYH010000105">
    <property type="protein sequence ID" value="KAG4419447.1"/>
    <property type="molecule type" value="Genomic_DNA"/>
</dbReference>
<dbReference type="Pfam" id="PF08634">
    <property type="entry name" value="Pet127"/>
    <property type="match status" value="1"/>
</dbReference>
<feature type="region of interest" description="Disordered" evidence="1">
    <location>
        <begin position="899"/>
        <end position="1071"/>
    </location>
</feature>
<proteinExistence type="predicted"/>
<dbReference type="PANTHER" id="PTHR31014">
    <property type="entry name" value="MITOCHONDRIAL TRANSLATION SYSTEM COMPONENT PET127-RELATED"/>
    <property type="match status" value="1"/>
</dbReference>
<dbReference type="OrthoDB" id="10249045at2759"/>
<feature type="compositionally biased region" description="Basic and acidic residues" evidence="1">
    <location>
        <begin position="947"/>
        <end position="956"/>
    </location>
</feature>
<feature type="compositionally biased region" description="Low complexity" evidence="1">
    <location>
        <begin position="208"/>
        <end position="218"/>
    </location>
</feature>
<name>A0A8H7THT3_9HELO</name>
<feature type="region of interest" description="Disordered" evidence="1">
    <location>
        <begin position="444"/>
        <end position="471"/>
    </location>
</feature>
<dbReference type="InterPro" id="IPR013943">
    <property type="entry name" value="Pet127"/>
</dbReference>
<feature type="compositionally biased region" description="Acidic residues" evidence="1">
    <location>
        <begin position="924"/>
        <end position="940"/>
    </location>
</feature>
<dbReference type="GO" id="GO:0000964">
    <property type="term" value="P:mitochondrial RNA 5'-end processing"/>
    <property type="evidence" value="ECO:0007669"/>
    <property type="project" value="TreeGrafter"/>
</dbReference>
<protein>
    <recommendedName>
        <fullName evidence="4">Pet127-domain-containing protein</fullName>
    </recommendedName>
</protein>
<feature type="compositionally biased region" description="Basic and acidic residues" evidence="1">
    <location>
        <begin position="75"/>
        <end position="85"/>
    </location>
</feature>
<dbReference type="AlphaFoldDB" id="A0A8H7THT3"/>
<evidence type="ECO:0008006" key="4">
    <source>
        <dbReference type="Google" id="ProtNLM"/>
    </source>
</evidence>
<dbReference type="GO" id="GO:0005740">
    <property type="term" value="C:mitochondrial envelope"/>
    <property type="evidence" value="ECO:0007669"/>
    <property type="project" value="TreeGrafter"/>
</dbReference>
<feature type="compositionally biased region" description="Polar residues" evidence="1">
    <location>
        <begin position="44"/>
        <end position="57"/>
    </location>
</feature>
<sequence>MFSTLSRGSSRVRQTYICSACRCNILANANPQQIRLPGSGAPPATTNGFSTSAQQLQADGGKPSTAEPSNEEDGEFRSGKQESTRRRSSRTPLSKSMSTLRALRESLLAEPIPPPPQRKPLTKETPASKAPPKGKGARSPNLSGTRASNENQVSGKPNTIAASQGAATATRGKDVGGVHANSEREKEKVAVTNRRSRRKKAQLEQKARAGAGAGIEAAEAAHDGEGIDVSADLPDEKQIGESAKKDAPKSPEPKKPASKIVLPKVSPKTKGLLKQAAGSKEISQGEHTRSWTVIGEDGRKFIVRLDDSSKKKLSAKEKAAVDKVMAKKIKSQKTTSDQDSVKAAAMEKPKRPKNVEGKSKQDPIAKMAAKFFAEHPTIQAKLKDIPATVGATALRNRLKELLQSDQLSEAERLPALRMLIALRAHGRTAPGPRPRTIKPLVIRKCSSDSPNSQNQKQLAIHERPGSVSTPPGTTAHEIKTVDADNLELIPLDTGPLQVPKLSYGLERVLFNPGVYQLQDPRSRVYNFDPYLQTIMPVSEFDFNALKQYITSSRDKVLLSKAIAEKKKYTGSTSSMTSALAHFHFLLSQWRDITVSNLSKMFPAEFKSFTAIQRGPVSIFLRWRDGAYAIDADKQFDNANILMSLGKSMEKLLTLSTEDFEKYRKSNSDQITEEERNASEEFHYTGMGDFLLRSQLDAHDARLPGTGMFDLKTRAVISVRMDTDAYEDGRGYEIRGQHGAWESFEREYYDMIRSAFLKYSLQVRMGRMDGIFVAYHNTARIFGFQYISLPEMDFALHGTTDTTLGDQEFKLSLDLLNRVLDRATAKYPKQSLRIVIETRPAKTPFTYVFAEPFTEKAIEDIQKTSKAKIEKFEKAVLGVVSKEYSEEDQEKEWAKIRARVEESVDDDEAGRETLSGTDDISNLDSDLDNADENADVADNDDQTNAAELSKEERELRDIISATKGAEDQALEHEEDESVEEGSSGEGNDTALEDSVEEGVESDETTIAEPDEDESDQSVEPDSEDSDEGSEVNPAEESSDATESEENDDYIDEDSLPITRVATGPHGGRASITANKNAPVREMMAMTLTIRNKINGQYHIRPSKLKSTDKWEVEHALSEIQDPQRIATLYQMSLDRRERANNRTVDLNKDSFNSVFLQRIKNMNQRGREWRKQQSDLDKARPVKVLDVKDGKKMAEKDFGLWTQEDGKTEGKN</sequence>
<feature type="compositionally biased region" description="Polar residues" evidence="1">
    <location>
        <begin position="140"/>
        <end position="167"/>
    </location>
</feature>
<accession>A0A8H7THT3</accession>
<feature type="compositionally biased region" description="Basic and acidic residues" evidence="1">
    <location>
        <begin position="345"/>
        <end position="361"/>
    </location>
</feature>
<dbReference type="PANTHER" id="PTHR31014:SF0">
    <property type="entry name" value="MITOCHONDRIAL TRANSLATION SYSTEM COMPONENT PET127-RELATED"/>
    <property type="match status" value="1"/>
</dbReference>
<feature type="region of interest" description="Disordered" evidence="1">
    <location>
        <begin position="330"/>
        <end position="361"/>
    </location>
</feature>
<organism evidence="2 3">
    <name type="scientific">Cadophora malorum</name>
    <dbReference type="NCBI Taxonomy" id="108018"/>
    <lineage>
        <taxon>Eukaryota</taxon>
        <taxon>Fungi</taxon>
        <taxon>Dikarya</taxon>
        <taxon>Ascomycota</taxon>
        <taxon>Pezizomycotina</taxon>
        <taxon>Leotiomycetes</taxon>
        <taxon>Helotiales</taxon>
        <taxon>Ploettnerulaceae</taxon>
        <taxon>Cadophora</taxon>
    </lineage>
</organism>
<feature type="compositionally biased region" description="Acidic residues" evidence="1">
    <location>
        <begin position="989"/>
        <end position="1028"/>
    </location>
</feature>
<dbReference type="Proteomes" id="UP000664132">
    <property type="component" value="Unassembled WGS sequence"/>
</dbReference>
<feature type="region of interest" description="Disordered" evidence="1">
    <location>
        <begin position="34"/>
        <end position="290"/>
    </location>
</feature>
<feature type="compositionally biased region" description="Acidic residues" evidence="1">
    <location>
        <begin position="1035"/>
        <end position="1053"/>
    </location>
</feature>
<keyword evidence="3" id="KW-1185">Reference proteome</keyword>
<comment type="caution">
    <text evidence="2">The sequence shown here is derived from an EMBL/GenBank/DDBJ whole genome shotgun (WGS) entry which is preliminary data.</text>
</comment>
<reference evidence="2" key="1">
    <citation type="submission" date="2021-02" db="EMBL/GenBank/DDBJ databases">
        <title>Genome sequence Cadophora malorum strain M34.</title>
        <authorList>
            <person name="Stefanovic E."/>
            <person name="Vu D."/>
            <person name="Scully C."/>
            <person name="Dijksterhuis J."/>
            <person name="Roader J."/>
            <person name="Houbraken J."/>
        </authorList>
    </citation>
    <scope>NUCLEOTIDE SEQUENCE</scope>
    <source>
        <strain evidence="2">M34</strain>
    </source>
</reference>
<evidence type="ECO:0000313" key="3">
    <source>
        <dbReference type="Proteomes" id="UP000664132"/>
    </source>
</evidence>
<evidence type="ECO:0000313" key="2">
    <source>
        <dbReference type="EMBL" id="KAG4419447.1"/>
    </source>
</evidence>
<feature type="compositionally biased region" description="Polar residues" evidence="1">
    <location>
        <begin position="447"/>
        <end position="457"/>
    </location>
</feature>
<gene>
    <name evidence="2" type="ORF">IFR04_007404</name>
</gene>